<dbReference type="InterPro" id="IPR004752">
    <property type="entry name" value="AmpG_permease/AT-1"/>
</dbReference>
<dbReference type="InterPro" id="IPR024371">
    <property type="entry name" value="AcetylCoA_trans_1-like"/>
</dbReference>
<evidence type="ECO:0000256" key="7">
    <source>
        <dbReference type="SAM" id="Phobius"/>
    </source>
</evidence>
<proteinExistence type="inferred from homology"/>
<dbReference type="OrthoDB" id="9787815at2"/>
<dbReference type="Gene3D" id="1.20.1250.20">
    <property type="entry name" value="MFS general substrate transporter like domains"/>
    <property type="match status" value="2"/>
</dbReference>
<evidence type="ECO:0000313" key="9">
    <source>
        <dbReference type="Proteomes" id="UP000251075"/>
    </source>
</evidence>
<gene>
    <name evidence="8" type="ORF">CU669_12190</name>
</gene>
<feature type="transmembrane region" description="Helical" evidence="7">
    <location>
        <begin position="48"/>
        <end position="69"/>
    </location>
</feature>
<feature type="transmembrane region" description="Helical" evidence="7">
    <location>
        <begin position="90"/>
        <end position="109"/>
    </location>
</feature>
<dbReference type="GO" id="GO:0016020">
    <property type="term" value="C:membrane"/>
    <property type="evidence" value="ECO:0007669"/>
    <property type="project" value="UniProtKB-SubCell"/>
</dbReference>
<keyword evidence="4 7" id="KW-0812">Transmembrane</keyword>
<dbReference type="GO" id="GO:0035348">
    <property type="term" value="P:acetyl-CoA transmembrane transport"/>
    <property type="evidence" value="ECO:0007669"/>
    <property type="project" value="InterPro"/>
</dbReference>
<feature type="transmembrane region" description="Helical" evidence="7">
    <location>
        <begin position="416"/>
        <end position="434"/>
    </location>
</feature>
<dbReference type="PANTHER" id="PTHR12778:SF10">
    <property type="entry name" value="MAJOR FACILITATOR SUPERFAMILY DOMAIN-CONTAINING PROTEIN 3"/>
    <property type="match status" value="1"/>
</dbReference>
<keyword evidence="9" id="KW-1185">Reference proteome</keyword>
<evidence type="ECO:0000256" key="6">
    <source>
        <dbReference type="ARBA" id="ARBA00023136"/>
    </source>
</evidence>
<evidence type="ECO:0000256" key="4">
    <source>
        <dbReference type="ARBA" id="ARBA00022692"/>
    </source>
</evidence>
<organism evidence="8 9">
    <name type="scientific">Paramagnetospirillum kuznetsovii</name>
    <dbReference type="NCBI Taxonomy" id="2053833"/>
    <lineage>
        <taxon>Bacteria</taxon>
        <taxon>Pseudomonadati</taxon>
        <taxon>Pseudomonadota</taxon>
        <taxon>Alphaproteobacteria</taxon>
        <taxon>Rhodospirillales</taxon>
        <taxon>Magnetospirillaceae</taxon>
        <taxon>Paramagnetospirillum</taxon>
    </lineage>
</organism>
<evidence type="ECO:0000256" key="1">
    <source>
        <dbReference type="ARBA" id="ARBA00004141"/>
    </source>
</evidence>
<dbReference type="PANTHER" id="PTHR12778">
    <property type="entry name" value="SOLUTE CARRIER FAMILY 33 ACETYL-COA TRANSPORTER -RELATED"/>
    <property type="match status" value="1"/>
</dbReference>
<dbReference type="Pfam" id="PF13000">
    <property type="entry name" value="Acatn"/>
    <property type="match status" value="1"/>
</dbReference>
<dbReference type="GO" id="GO:0008521">
    <property type="term" value="F:acetyl-CoA transmembrane transporter activity"/>
    <property type="evidence" value="ECO:0007669"/>
    <property type="project" value="InterPro"/>
</dbReference>
<comment type="subcellular location">
    <subcellularLocation>
        <location evidence="1">Membrane</location>
        <topology evidence="1">Multi-pass membrane protein</topology>
    </subcellularLocation>
</comment>
<dbReference type="NCBIfam" id="TIGR00901">
    <property type="entry name" value="2A0125"/>
    <property type="match status" value="1"/>
</dbReference>
<protein>
    <submittedName>
        <fullName evidence="8">MFS transporter</fullName>
    </submittedName>
</protein>
<sequence>MPMNGWKQGFAAYLDRRVVMVLLLGFSSGLPLLLTFSTLSAWLKGEGISRTAIGIFALVGTPYALKFLWSPLIDRLPLPILTKLLGRRRGWGVLIQVLLIVAILALGSTDPLKHLWLTASLAVAVAFLSASQDIVIDAYRVEILDDSQQGPGAGAVQTGYRLAMLAAGAGALLIAGSFGWFAAYATMAALLSLGLAVLLLGPEPEIRVSAATMERERRAAEFLASRPQLKGATANVAAWLYGAVVCPFADLMARPAWLAVLLFVIGYKMGEAMAGAMANTLYIEMGFRLDEIAWVSKIFGFGATILGTIIGGALVARLGVMRALLVFGVLQSLGNLFYVVQAMAGHNIWALAVCVAAENLTAGMAGSALVAYISGLCNVAYTATQYALLSSLTAVGRTVFASASGKLADMLGWVDFFFLTTVVTVPALVLLPWLMRQQSRVNQHVQ</sequence>
<feature type="transmembrane region" description="Helical" evidence="7">
    <location>
        <begin position="115"/>
        <end position="139"/>
    </location>
</feature>
<evidence type="ECO:0000256" key="5">
    <source>
        <dbReference type="ARBA" id="ARBA00022989"/>
    </source>
</evidence>
<dbReference type="Pfam" id="PF07690">
    <property type="entry name" value="MFS_1"/>
    <property type="match status" value="1"/>
</dbReference>
<feature type="transmembrane region" description="Helical" evidence="7">
    <location>
        <begin position="348"/>
        <end position="374"/>
    </location>
</feature>
<dbReference type="EMBL" id="PGTO01000008">
    <property type="protein sequence ID" value="RAU21725.1"/>
    <property type="molecule type" value="Genomic_DNA"/>
</dbReference>
<comment type="caution">
    <text evidence="8">The sequence shown here is derived from an EMBL/GenBank/DDBJ whole genome shotgun (WGS) entry which is preliminary data.</text>
</comment>
<comment type="similarity">
    <text evidence="2">Belongs to the major facilitator superfamily.</text>
</comment>
<dbReference type="InterPro" id="IPR036259">
    <property type="entry name" value="MFS_trans_sf"/>
</dbReference>
<feature type="transmembrane region" description="Helical" evidence="7">
    <location>
        <begin position="386"/>
        <end position="404"/>
    </location>
</feature>
<accession>A0A364NXU6</accession>
<reference evidence="8 9" key="1">
    <citation type="submission" date="2017-11" db="EMBL/GenBank/DDBJ databases">
        <title>Draft genome sequence of magnetotactic bacterium Magnetospirillum kuznetsovii LBB-42.</title>
        <authorList>
            <person name="Grouzdev D.S."/>
            <person name="Rysina M.S."/>
            <person name="Baslerov R.V."/>
            <person name="Koziaeva V."/>
        </authorList>
    </citation>
    <scope>NUCLEOTIDE SEQUENCE [LARGE SCALE GENOMIC DNA]</scope>
    <source>
        <strain evidence="8 9">LBB-42</strain>
    </source>
</reference>
<feature type="transmembrane region" description="Helical" evidence="7">
    <location>
        <begin position="298"/>
        <end position="316"/>
    </location>
</feature>
<feature type="transmembrane region" description="Helical" evidence="7">
    <location>
        <begin position="21"/>
        <end position="42"/>
    </location>
</feature>
<feature type="transmembrane region" description="Helical" evidence="7">
    <location>
        <begin position="159"/>
        <end position="175"/>
    </location>
</feature>
<evidence type="ECO:0000256" key="3">
    <source>
        <dbReference type="ARBA" id="ARBA00022448"/>
    </source>
</evidence>
<dbReference type="InterPro" id="IPR011701">
    <property type="entry name" value="MFS"/>
</dbReference>
<feature type="transmembrane region" description="Helical" evidence="7">
    <location>
        <begin position="257"/>
        <end position="278"/>
    </location>
</feature>
<dbReference type="SUPFAM" id="SSF103473">
    <property type="entry name" value="MFS general substrate transporter"/>
    <property type="match status" value="1"/>
</dbReference>
<evidence type="ECO:0000313" key="8">
    <source>
        <dbReference type="EMBL" id="RAU21725.1"/>
    </source>
</evidence>
<keyword evidence="3" id="KW-0813">Transport</keyword>
<name>A0A364NXU6_9PROT</name>
<evidence type="ECO:0000256" key="2">
    <source>
        <dbReference type="ARBA" id="ARBA00008335"/>
    </source>
</evidence>
<keyword evidence="5 7" id="KW-1133">Transmembrane helix</keyword>
<keyword evidence="6 7" id="KW-0472">Membrane</keyword>
<dbReference type="Proteomes" id="UP000251075">
    <property type="component" value="Unassembled WGS sequence"/>
</dbReference>
<feature type="transmembrane region" description="Helical" evidence="7">
    <location>
        <begin position="323"/>
        <end position="342"/>
    </location>
</feature>
<dbReference type="RefSeq" id="WP_112145038.1">
    <property type="nucleotide sequence ID" value="NZ_PGTO01000008.1"/>
</dbReference>
<dbReference type="AlphaFoldDB" id="A0A364NXU6"/>